<dbReference type="Proteomes" id="UP000232323">
    <property type="component" value="Unassembled WGS sequence"/>
</dbReference>
<gene>
    <name evidence="3" type="ORF">CEUSTIGMA_g13688.t1</name>
</gene>
<sequence length="980" mass="108618">MLSHSLTVLRVDAASFPSSGLKPCKAGVKFQHSSTCSTPQQQQLDESTFNERIHPSSQPVETLITASGDPHHEDTASFLSARGEPFRGLPSFQLEVNPSEGFLTSQQDELTEDTEGLFYSYQQQRGTEGLQVNEADNCGCRADTSSHLDERVIAAADCRNEEAIDPIVVMGKSCLRVNDRLVSWTSPSCSSSSSSSALHIAEAETSSILPKGIAVRHMKYDSPLNDSYSYVVNEKICCGNNKSNYFTANDGSSHCCDLLDCRDQHDYDYSPTPDAALLQNYNNQHATHMTGDVTADNSLLLTEHKNGLAVHYAFSPCLLHGDDYLLADDPGHDEDCYYQLVSSSRALTRSSSGLDDIIDKDRHKRGYEVDSHSLQLSPRPHNTVIVHTNPRQSQTFTHPSSSAPQLSTLQDQETKFTPASVLNELTTEELQEVKRRNAVLQIVLGALTHSCREKQRLLDCYAPYKVMYENASAHVEELQKELKVHTERLDSFERLEELRCMEIEGMSSRAKSLEAVVKRQREEMADMMNCFSDTEQNLRGKVQLLQAELTGTEKILCALHAGWINAEKEVYFGSQKLEAASQQLCAVKEELRMTREAETQYLIKLEKDILREIGNISRSFKAASDREAELETELLQVYDLAAYLEELLEKCECCKAELETELLQAHDLAADLEQQLEVGDLCEAELVNEILSLQQKCKGLVIDLEECRVAALASGSREAAWHQEKQQLLSQIQHLEAMRQQQVPSGSWWVDLQVVAASEEDEGKRQLLLEQGRARWDEEWAAECAEVLAELEQYNVDVPLCLLETSVGRLPGDMAALPGDMAASFQQKQQSDQPLCDSKGAVAYTQMMEGWQELADVPLYLSPDKEPVQDPVEEVDVLQSGGSRSSESAAAAADPLLGSPFVPLPLVDPFIGSPFQPLLPGPFEPFLGSPFSPPLQYGPNFIFTSSPYLPLPPAEGLCLTAPMSTAVAAVPMLPWAVLTM</sequence>
<reference evidence="3 4" key="1">
    <citation type="submission" date="2017-08" db="EMBL/GenBank/DDBJ databases">
        <title>Acidophilic green algal genome provides insights into adaptation to an acidic environment.</title>
        <authorList>
            <person name="Hirooka S."/>
            <person name="Hirose Y."/>
            <person name="Kanesaki Y."/>
            <person name="Higuchi S."/>
            <person name="Fujiwara T."/>
            <person name="Onuma R."/>
            <person name="Era A."/>
            <person name="Ohbayashi R."/>
            <person name="Uzuka A."/>
            <person name="Nozaki H."/>
            <person name="Yoshikawa H."/>
            <person name="Miyagishima S.Y."/>
        </authorList>
    </citation>
    <scope>NUCLEOTIDE SEQUENCE [LARGE SCALE GENOMIC DNA]</scope>
    <source>
        <strain evidence="3 4">NIES-2499</strain>
    </source>
</reference>
<feature type="coiled-coil region" evidence="1">
    <location>
        <begin position="644"/>
        <end position="675"/>
    </location>
</feature>
<comment type="caution">
    <text evidence="3">The sequence shown here is derived from an EMBL/GenBank/DDBJ whole genome shotgun (WGS) entry which is preliminary data.</text>
</comment>
<dbReference type="AlphaFoldDB" id="A0A250XTA8"/>
<evidence type="ECO:0000256" key="2">
    <source>
        <dbReference type="SAM" id="MobiDB-lite"/>
    </source>
</evidence>
<feature type="region of interest" description="Disordered" evidence="2">
    <location>
        <begin position="392"/>
        <end position="412"/>
    </location>
</feature>
<keyword evidence="1" id="KW-0175">Coiled coil</keyword>
<keyword evidence="4" id="KW-1185">Reference proteome</keyword>
<accession>A0A250XTA8</accession>
<feature type="coiled-coil region" evidence="1">
    <location>
        <begin position="468"/>
        <end position="523"/>
    </location>
</feature>
<proteinExistence type="predicted"/>
<evidence type="ECO:0000256" key="1">
    <source>
        <dbReference type="SAM" id="Coils"/>
    </source>
</evidence>
<evidence type="ECO:0000313" key="4">
    <source>
        <dbReference type="Proteomes" id="UP000232323"/>
    </source>
</evidence>
<dbReference type="EMBL" id="BEGY01000257">
    <property type="protein sequence ID" value="GAX86276.1"/>
    <property type="molecule type" value="Genomic_DNA"/>
</dbReference>
<evidence type="ECO:0000313" key="3">
    <source>
        <dbReference type="EMBL" id="GAX86276.1"/>
    </source>
</evidence>
<name>A0A250XTA8_9CHLO</name>
<organism evidence="3 4">
    <name type="scientific">Chlamydomonas eustigma</name>
    <dbReference type="NCBI Taxonomy" id="1157962"/>
    <lineage>
        <taxon>Eukaryota</taxon>
        <taxon>Viridiplantae</taxon>
        <taxon>Chlorophyta</taxon>
        <taxon>core chlorophytes</taxon>
        <taxon>Chlorophyceae</taxon>
        <taxon>CS clade</taxon>
        <taxon>Chlamydomonadales</taxon>
        <taxon>Chlamydomonadaceae</taxon>
        <taxon>Chlamydomonas</taxon>
    </lineage>
</organism>
<protein>
    <submittedName>
        <fullName evidence="3">Uncharacterized protein</fullName>
    </submittedName>
</protein>